<dbReference type="Gene3D" id="3.90.70.10">
    <property type="entry name" value="Cysteine proteinases"/>
    <property type="match status" value="1"/>
</dbReference>
<evidence type="ECO:0000259" key="2">
    <source>
        <dbReference type="PROSITE" id="PS50235"/>
    </source>
</evidence>
<dbReference type="PROSITE" id="PS50235">
    <property type="entry name" value="USP_3"/>
    <property type="match status" value="1"/>
</dbReference>
<gene>
    <name evidence="3" type="ORF">NEZAVI_LOCUS14988</name>
</gene>
<dbReference type="PANTHER" id="PTHR24006">
    <property type="entry name" value="UBIQUITIN CARBOXYL-TERMINAL HYDROLASE"/>
    <property type="match status" value="1"/>
</dbReference>
<keyword evidence="4" id="KW-1185">Reference proteome</keyword>
<accession>A0A9P0HSU6</accession>
<dbReference type="GO" id="GO:0016579">
    <property type="term" value="P:protein deubiquitination"/>
    <property type="evidence" value="ECO:0007669"/>
    <property type="project" value="InterPro"/>
</dbReference>
<dbReference type="GO" id="GO:0005829">
    <property type="term" value="C:cytosol"/>
    <property type="evidence" value="ECO:0007669"/>
    <property type="project" value="TreeGrafter"/>
</dbReference>
<dbReference type="PROSITE" id="PS00973">
    <property type="entry name" value="USP_2"/>
    <property type="match status" value="1"/>
</dbReference>
<evidence type="ECO:0000313" key="3">
    <source>
        <dbReference type="EMBL" id="CAH1407209.1"/>
    </source>
</evidence>
<sequence>MTVLWDVGECPPRKKLCLSTNQAKKISQPVDESLMAIPIEAGLMVVGGVDGSGRGGGDAPENPITTLSNLGNTCFLNSVLYTLRFAPSFLHNLHHLALDLQEYSGRAGLKCSSLGRGGKSWSSKDLGSLTGGDALKMQIATDKLHQLYESLRTEEVKDHHSEPFHPHLFLQSLRDVNPIFEGNQQHDAHELLVCLLDNIRETCCQLRQAASVSAVTTAPPPPLPPVKQSWSRQVRKSLSIGRQGRGKGENDSRGIESIAQNGDCCTNGVDYEEESTAVGHNFISEHFEGVSLLRTTCLECEQVTQRKETFCDICVPITTDSQGKDDGLNVNQLYQSALVTEEYLHDSNKYWCERCLRYNEARRCVKFESLPKLLTLQIKRFSSGYGSVVSKVNEHMPTPLRLGCFCEGCEKLGSPSPEHEYSLYSVIMHLGATMASGHYVAYVKPRDFSTDYESCNRERRKTASLSSAAPDKSSSATAKKKWFFRTPKNGSITESRGQYFRFVGRSSCRGSDCCGVRMREEVNDETWLECDDETVRVISRRQLEEILAGKQAKGSALTPYLLFYSRH</sequence>
<dbReference type="GO" id="GO:0005634">
    <property type="term" value="C:nucleus"/>
    <property type="evidence" value="ECO:0007669"/>
    <property type="project" value="TreeGrafter"/>
</dbReference>
<dbReference type="Pfam" id="PF00443">
    <property type="entry name" value="UCH"/>
    <property type="match status" value="1"/>
</dbReference>
<dbReference type="GO" id="GO:0004843">
    <property type="term" value="F:cysteine-type deubiquitinase activity"/>
    <property type="evidence" value="ECO:0007669"/>
    <property type="project" value="InterPro"/>
</dbReference>
<dbReference type="OrthoDB" id="10062454at2759"/>
<dbReference type="Proteomes" id="UP001152798">
    <property type="component" value="Chromosome 7"/>
</dbReference>
<dbReference type="EMBL" id="OV725083">
    <property type="protein sequence ID" value="CAH1407209.1"/>
    <property type="molecule type" value="Genomic_DNA"/>
</dbReference>
<dbReference type="AlphaFoldDB" id="A0A9P0HSU6"/>
<comment type="similarity">
    <text evidence="1">Belongs to the peptidase C19 family.</text>
</comment>
<name>A0A9P0HSU6_NEZVI</name>
<evidence type="ECO:0000256" key="1">
    <source>
        <dbReference type="ARBA" id="ARBA00009085"/>
    </source>
</evidence>
<proteinExistence type="inferred from homology"/>
<feature type="domain" description="USP" evidence="2">
    <location>
        <begin position="65"/>
        <end position="567"/>
    </location>
</feature>
<dbReference type="InterPro" id="IPR050164">
    <property type="entry name" value="Peptidase_C19"/>
</dbReference>
<dbReference type="SUPFAM" id="SSF54001">
    <property type="entry name" value="Cysteine proteinases"/>
    <property type="match status" value="1"/>
</dbReference>
<protein>
    <recommendedName>
        <fullName evidence="2">USP domain-containing protein</fullName>
    </recommendedName>
</protein>
<dbReference type="InterPro" id="IPR018200">
    <property type="entry name" value="USP_CS"/>
</dbReference>
<evidence type="ECO:0000313" key="4">
    <source>
        <dbReference type="Proteomes" id="UP001152798"/>
    </source>
</evidence>
<dbReference type="InterPro" id="IPR028889">
    <property type="entry name" value="USP"/>
</dbReference>
<dbReference type="InterPro" id="IPR038765">
    <property type="entry name" value="Papain-like_cys_pep_sf"/>
</dbReference>
<dbReference type="InterPro" id="IPR001394">
    <property type="entry name" value="Peptidase_C19_UCH"/>
</dbReference>
<dbReference type="PANTHER" id="PTHR24006:SF905">
    <property type="entry name" value="UBIQUITIN CARBOXYL-TERMINAL HYDROLASE 1"/>
    <property type="match status" value="1"/>
</dbReference>
<reference evidence="3" key="1">
    <citation type="submission" date="2022-01" db="EMBL/GenBank/DDBJ databases">
        <authorList>
            <person name="King R."/>
        </authorList>
    </citation>
    <scope>NUCLEOTIDE SEQUENCE</scope>
</reference>
<organism evidence="3 4">
    <name type="scientific">Nezara viridula</name>
    <name type="common">Southern green stink bug</name>
    <name type="synonym">Cimex viridulus</name>
    <dbReference type="NCBI Taxonomy" id="85310"/>
    <lineage>
        <taxon>Eukaryota</taxon>
        <taxon>Metazoa</taxon>
        <taxon>Ecdysozoa</taxon>
        <taxon>Arthropoda</taxon>
        <taxon>Hexapoda</taxon>
        <taxon>Insecta</taxon>
        <taxon>Pterygota</taxon>
        <taxon>Neoptera</taxon>
        <taxon>Paraneoptera</taxon>
        <taxon>Hemiptera</taxon>
        <taxon>Heteroptera</taxon>
        <taxon>Panheteroptera</taxon>
        <taxon>Pentatomomorpha</taxon>
        <taxon>Pentatomoidea</taxon>
        <taxon>Pentatomidae</taxon>
        <taxon>Pentatominae</taxon>
        <taxon>Nezara</taxon>
    </lineage>
</organism>